<dbReference type="PANTHER" id="PTHR46321:SF1">
    <property type="entry name" value="KIF-BINDING PROTEIN"/>
    <property type="match status" value="1"/>
</dbReference>
<gene>
    <name evidence="8" type="primary">LOC115629474</name>
</gene>
<evidence type="ECO:0000256" key="1">
    <source>
        <dbReference type="ARBA" id="ARBA00004245"/>
    </source>
</evidence>
<evidence type="ECO:0000313" key="7">
    <source>
        <dbReference type="Proteomes" id="UP000504634"/>
    </source>
</evidence>
<evidence type="ECO:0000256" key="6">
    <source>
        <dbReference type="PROSITE-ProRule" id="PRU00339"/>
    </source>
</evidence>
<dbReference type="AlphaFoldDB" id="A0A6J2U1N4"/>
<comment type="subcellular location">
    <subcellularLocation>
        <location evidence="1">Cytoplasm</location>
        <location evidence="1">Cytoskeleton</location>
    </subcellularLocation>
</comment>
<keyword evidence="6" id="KW-0802">TPR repeat</keyword>
<keyword evidence="7" id="KW-1185">Reference proteome</keyword>
<dbReference type="GO" id="GO:0005856">
    <property type="term" value="C:cytoskeleton"/>
    <property type="evidence" value="ECO:0007669"/>
    <property type="project" value="UniProtKB-SubCell"/>
</dbReference>
<dbReference type="PROSITE" id="PS50005">
    <property type="entry name" value="TPR"/>
    <property type="match status" value="1"/>
</dbReference>
<organism evidence="7 8">
    <name type="scientific">Drosophila lebanonensis</name>
    <name type="common">Fruit fly</name>
    <name type="synonym">Scaptodrosophila lebanonensis</name>
    <dbReference type="NCBI Taxonomy" id="7225"/>
    <lineage>
        <taxon>Eukaryota</taxon>
        <taxon>Metazoa</taxon>
        <taxon>Ecdysozoa</taxon>
        <taxon>Arthropoda</taxon>
        <taxon>Hexapoda</taxon>
        <taxon>Insecta</taxon>
        <taxon>Pterygota</taxon>
        <taxon>Neoptera</taxon>
        <taxon>Endopterygota</taxon>
        <taxon>Diptera</taxon>
        <taxon>Brachycera</taxon>
        <taxon>Muscomorpha</taxon>
        <taxon>Ephydroidea</taxon>
        <taxon>Drosophilidae</taxon>
        <taxon>Scaptodrosophila</taxon>
    </lineage>
</organism>
<dbReference type="RefSeq" id="XP_030381805.1">
    <property type="nucleotide sequence ID" value="XM_030525945.1"/>
</dbReference>
<dbReference type="InterPro" id="IPR019734">
    <property type="entry name" value="TPR_rpt"/>
</dbReference>
<sequence length="607" mass="69739">MVNLKAILDDIKKLYGNIDSFLQTDQFDETDPFKSYYNSCDLLIDMKNQLDSELGSIRDQGNGADEAEFRLNTLLACVCRDLGRIYIHIGSDSDGEQMLQQCIDLIEPQKLTAEGIIPYIGATIELSISRAFQKEFECAIKLLLKAVDGYKMFQLNGNLAMDIADLYNPPKLEVLAVGPAELNNLHIMAFYYLGQIYNEMGQLEKASEFCHETLNLHRKFKLYDSLEFSLNATTLSYYYVEKERFKVARTLLAVGIVTLEQLKLQLAKPPMPMKLGGNKPETYKSYYAKIARCWALYGLKLLNSSKLRLLDNDTDDSDDSDMQAIVSATKHLQLTISDEDHIFSHLDLSVYENSISCNYCLSFDDAKLVFDFATKWLERAKDHFKSKSDKTDYLELILDYAEGCKNIAYFDENTETQIQMGMRGVQYIEDVLEMLDPQLCLKFCRICWYEAGLLYSTLLDDHLHNMDPISNNPSPDEIKNVNESCLNGIKHLEAFIKSYKEAPELDAKWFEDMDLEGEHNMLYAHLYLGRFYSKLICNDRKKELENIQTSQKLYQRFTHEINKRPAVAEILRPEMGVAREMLQLLQLKIQILSLYLRALDGAHSSNA</sequence>
<evidence type="ECO:0000313" key="8">
    <source>
        <dbReference type="RefSeq" id="XP_030381805.1"/>
    </source>
</evidence>
<dbReference type="SUPFAM" id="SSF48452">
    <property type="entry name" value="TPR-like"/>
    <property type="match status" value="1"/>
</dbReference>
<accession>A0A6J2U1N4</accession>
<dbReference type="GeneID" id="115629474"/>
<dbReference type="InterPro" id="IPR022083">
    <property type="entry name" value="KBP"/>
</dbReference>
<dbReference type="GO" id="GO:1990535">
    <property type="term" value="P:neuron projection maintenance"/>
    <property type="evidence" value="ECO:0007669"/>
    <property type="project" value="TreeGrafter"/>
</dbReference>
<keyword evidence="4" id="KW-0963">Cytoplasm</keyword>
<dbReference type="GO" id="GO:0000226">
    <property type="term" value="P:microtubule cytoskeleton organization"/>
    <property type="evidence" value="ECO:0007669"/>
    <property type="project" value="TreeGrafter"/>
</dbReference>
<evidence type="ECO:0000256" key="2">
    <source>
        <dbReference type="ARBA" id="ARBA00010305"/>
    </source>
</evidence>
<evidence type="ECO:0000256" key="5">
    <source>
        <dbReference type="ARBA" id="ARBA00023212"/>
    </source>
</evidence>
<keyword evidence="5" id="KW-0206">Cytoskeleton</keyword>
<evidence type="ECO:0000256" key="4">
    <source>
        <dbReference type="ARBA" id="ARBA00022490"/>
    </source>
</evidence>
<dbReference type="Proteomes" id="UP000504634">
    <property type="component" value="Unplaced"/>
</dbReference>
<proteinExistence type="inferred from homology"/>
<protein>
    <recommendedName>
        <fullName evidence="3">KIF-binding protein</fullName>
    </recommendedName>
</protein>
<name>A0A6J2U1N4_DROLE</name>
<dbReference type="OrthoDB" id="409897at2759"/>
<dbReference type="InterPro" id="IPR011990">
    <property type="entry name" value="TPR-like_helical_dom_sf"/>
</dbReference>
<comment type="similarity">
    <text evidence="2">Belongs to the KIF-binding protein family.</text>
</comment>
<dbReference type="GO" id="GO:0021952">
    <property type="term" value="P:central nervous system projection neuron axonogenesis"/>
    <property type="evidence" value="ECO:0007669"/>
    <property type="project" value="TreeGrafter"/>
</dbReference>
<dbReference type="SMART" id="SM00028">
    <property type="entry name" value="TPR"/>
    <property type="match status" value="1"/>
</dbReference>
<feature type="repeat" description="TPR" evidence="6">
    <location>
        <begin position="187"/>
        <end position="220"/>
    </location>
</feature>
<dbReference type="Pfam" id="PF12309">
    <property type="entry name" value="KBP_C"/>
    <property type="match status" value="1"/>
</dbReference>
<dbReference type="PANTHER" id="PTHR46321">
    <property type="entry name" value="KIF1-BINDING PROTEIN"/>
    <property type="match status" value="1"/>
</dbReference>
<evidence type="ECO:0000256" key="3">
    <source>
        <dbReference type="ARBA" id="ARBA00016840"/>
    </source>
</evidence>
<reference evidence="8" key="1">
    <citation type="submission" date="2025-08" db="UniProtKB">
        <authorList>
            <consortium name="RefSeq"/>
        </authorList>
    </citation>
    <scope>IDENTIFICATION</scope>
    <source>
        <strain evidence="8">11010-0011.00</strain>
        <tissue evidence="8">Whole body</tissue>
    </source>
</reference>
<dbReference type="Gene3D" id="1.25.40.10">
    <property type="entry name" value="Tetratricopeptide repeat domain"/>
    <property type="match status" value="1"/>
</dbReference>